<dbReference type="CDD" id="cd03225">
    <property type="entry name" value="ABC_cobalt_CbiO_domain1"/>
    <property type="match status" value="1"/>
</dbReference>
<keyword evidence="5" id="KW-0547">Nucleotide-binding</keyword>
<dbReference type="FunFam" id="3.40.50.300:FF:000224">
    <property type="entry name" value="Energy-coupling factor transporter ATP-binding protein EcfA"/>
    <property type="match status" value="1"/>
</dbReference>
<reference evidence="11 12" key="1">
    <citation type="submission" date="2017-11" db="EMBL/GenBank/DDBJ databases">
        <title>Isolation and Characterization of Methanogenic Archaea from Saline Meromictic Lake at Siberia.</title>
        <authorList>
            <person name="Shen Y."/>
            <person name="Huang H.-H."/>
            <person name="Lai M.-C."/>
            <person name="Chen S.-C."/>
        </authorList>
    </citation>
    <scope>NUCLEOTIDE SEQUENCE [LARGE SCALE GENOMIC DNA]</scope>
    <source>
        <strain evidence="11 12">SY-01</strain>
    </source>
</reference>
<evidence type="ECO:0000256" key="2">
    <source>
        <dbReference type="ARBA" id="ARBA00005417"/>
    </source>
</evidence>
<evidence type="ECO:0000256" key="5">
    <source>
        <dbReference type="ARBA" id="ARBA00022741"/>
    </source>
</evidence>
<dbReference type="GO" id="GO:0043190">
    <property type="term" value="C:ATP-binding cassette (ABC) transporter complex"/>
    <property type="evidence" value="ECO:0007669"/>
    <property type="project" value="TreeGrafter"/>
</dbReference>
<gene>
    <name evidence="11" type="ORF">CUN85_11540</name>
</gene>
<name>A0A4E0QX85_9EURY</name>
<dbReference type="PANTHER" id="PTHR43553:SF24">
    <property type="entry name" value="ENERGY-COUPLING FACTOR TRANSPORTER ATP-BINDING PROTEIN ECFA1"/>
    <property type="match status" value="1"/>
</dbReference>
<dbReference type="GO" id="GO:0016887">
    <property type="term" value="F:ATP hydrolysis activity"/>
    <property type="evidence" value="ECO:0007669"/>
    <property type="project" value="InterPro"/>
</dbReference>
<evidence type="ECO:0000256" key="6">
    <source>
        <dbReference type="ARBA" id="ARBA00022840"/>
    </source>
</evidence>
<evidence type="ECO:0000256" key="9">
    <source>
        <dbReference type="ARBA" id="ARBA00025157"/>
    </source>
</evidence>
<dbReference type="SUPFAM" id="SSF52540">
    <property type="entry name" value="P-loop containing nucleoside triphosphate hydrolases"/>
    <property type="match status" value="1"/>
</dbReference>
<dbReference type="PANTHER" id="PTHR43553">
    <property type="entry name" value="HEAVY METAL TRANSPORTER"/>
    <property type="match status" value="1"/>
</dbReference>
<dbReference type="GO" id="GO:0005524">
    <property type="term" value="F:ATP binding"/>
    <property type="evidence" value="ECO:0007669"/>
    <property type="project" value="UniProtKB-KW"/>
</dbReference>
<evidence type="ECO:0000313" key="12">
    <source>
        <dbReference type="Proteomes" id="UP000297295"/>
    </source>
</evidence>
<dbReference type="Proteomes" id="UP000297295">
    <property type="component" value="Unassembled WGS sequence"/>
</dbReference>
<dbReference type="EMBL" id="PGGK01000017">
    <property type="protein sequence ID" value="TGC07279.1"/>
    <property type="molecule type" value="Genomic_DNA"/>
</dbReference>
<keyword evidence="4" id="KW-1003">Cell membrane</keyword>
<evidence type="ECO:0000313" key="11">
    <source>
        <dbReference type="EMBL" id="TGC07279.1"/>
    </source>
</evidence>
<evidence type="ECO:0000259" key="10">
    <source>
        <dbReference type="PROSITE" id="PS50893"/>
    </source>
</evidence>
<sequence length="309" mass="34582">MIEAVKVEGLSYSYSDGTKALEGIDLTIYKGEKVVVVGPNGAGKTTFFLHLNGTIKNPAGNITVFGRSISEMRIEERIHEVGVVFQDPDDQLFMPTVFDDVAFGPVNMGLEENEVKKRVIKALLKVGLEGFETKVPHNLSYGQKKRLALAAVLSMEPKVLVLDEPTANLDPKSRADFISLINELNERDGITTIIAMHDVNALPELANRVYVLNRRIVAEGSPRKIFSDWELLRENNLEAPDVFKLFKVLNCFGYSSDDLPLSFDEAIQILTRTIEGKDGHIHLHVHEHTHKELSDVVNSYNHHRNNGKK</sequence>
<dbReference type="InterPro" id="IPR027417">
    <property type="entry name" value="P-loop_NTPase"/>
</dbReference>
<dbReference type="InterPro" id="IPR003439">
    <property type="entry name" value="ABC_transporter-like_ATP-bd"/>
</dbReference>
<dbReference type="InterPro" id="IPR003593">
    <property type="entry name" value="AAA+_ATPase"/>
</dbReference>
<dbReference type="PROSITE" id="PS00211">
    <property type="entry name" value="ABC_TRANSPORTER_1"/>
    <property type="match status" value="1"/>
</dbReference>
<dbReference type="Gene3D" id="3.40.50.300">
    <property type="entry name" value="P-loop containing nucleotide triphosphate hydrolases"/>
    <property type="match status" value="1"/>
</dbReference>
<proteinExistence type="inferred from homology"/>
<evidence type="ECO:0000256" key="4">
    <source>
        <dbReference type="ARBA" id="ARBA00022475"/>
    </source>
</evidence>
<keyword evidence="3" id="KW-0813">Transport</keyword>
<keyword evidence="8" id="KW-0472">Membrane</keyword>
<dbReference type="PROSITE" id="PS50893">
    <property type="entry name" value="ABC_TRANSPORTER_2"/>
    <property type="match status" value="1"/>
</dbReference>
<dbReference type="OrthoDB" id="18209at2157"/>
<keyword evidence="7" id="KW-1278">Translocase</keyword>
<feature type="domain" description="ABC transporter" evidence="10">
    <location>
        <begin position="5"/>
        <end position="239"/>
    </location>
</feature>
<evidence type="ECO:0000256" key="7">
    <source>
        <dbReference type="ARBA" id="ARBA00022967"/>
    </source>
</evidence>
<dbReference type="InterPro" id="IPR050095">
    <property type="entry name" value="ECF_ABC_transporter_ATP-bd"/>
</dbReference>
<comment type="similarity">
    <text evidence="2">Belongs to the ABC transporter superfamily.</text>
</comment>
<accession>A0A4E0QX85</accession>
<comment type="function">
    <text evidence="9">Probably part of an ABC transporter complex. Responsible for energy coupling to the transport system.</text>
</comment>
<protein>
    <submittedName>
        <fullName evidence="11">Energy-coupling factor ABC transporter ATP-binding protein</fullName>
    </submittedName>
</protein>
<comment type="subcellular location">
    <subcellularLocation>
        <location evidence="1">Cell membrane</location>
        <topology evidence="1">Peripheral membrane protein</topology>
    </subcellularLocation>
</comment>
<dbReference type="InterPro" id="IPR015856">
    <property type="entry name" value="ABC_transpr_CbiO/EcfA_su"/>
</dbReference>
<evidence type="ECO:0000256" key="8">
    <source>
        <dbReference type="ARBA" id="ARBA00023136"/>
    </source>
</evidence>
<dbReference type="GO" id="GO:0042626">
    <property type="term" value="F:ATPase-coupled transmembrane transporter activity"/>
    <property type="evidence" value="ECO:0007669"/>
    <property type="project" value="TreeGrafter"/>
</dbReference>
<organism evidence="11 12">
    <name type="scientific">Methanolobus halotolerans</name>
    <dbReference type="NCBI Taxonomy" id="2052935"/>
    <lineage>
        <taxon>Archaea</taxon>
        <taxon>Methanobacteriati</taxon>
        <taxon>Methanobacteriota</taxon>
        <taxon>Stenosarchaea group</taxon>
        <taxon>Methanomicrobia</taxon>
        <taxon>Methanosarcinales</taxon>
        <taxon>Methanosarcinaceae</taxon>
        <taxon>Methanolobus</taxon>
    </lineage>
</organism>
<comment type="caution">
    <text evidence="11">The sequence shown here is derived from an EMBL/GenBank/DDBJ whole genome shotgun (WGS) entry which is preliminary data.</text>
</comment>
<dbReference type="SMART" id="SM00382">
    <property type="entry name" value="AAA"/>
    <property type="match status" value="1"/>
</dbReference>
<dbReference type="AlphaFoldDB" id="A0A4E0QX85"/>
<keyword evidence="6 11" id="KW-0067">ATP-binding</keyword>
<dbReference type="RefSeq" id="WP_135390455.1">
    <property type="nucleotide sequence ID" value="NZ_PGGK01000017.1"/>
</dbReference>
<keyword evidence="12" id="KW-1185">Reference proteome</keyword>
<evidence type="ECO:0000256" key="1">
    <source>
        <dbReference type="ARBA" id="ARBA00004202"/>
    </source>
</evidence>
<dbReference type="Pfam" id="PF00005">
    <property type="entry name" value="ABC_tran"/>
    <property type="match status" value="1"/>
</dbReference>
<evidence type="ECO:0000256" key="3">
    <source>
        <dbReference type="ARBA" id="ARBA00022448"/>
    </source>
</evidence>
<dbReference type="InterPro" id="IPR017871">
    <property type="entry name" value="ABC_transporter-like_CS"/>
</dbReference>